<dbReference type="PIRSF" id="PIRSF002786">
    <property type="entry name" value="XcpX"/>
    <property type="match status" value="1"/>
</dbReference>
<protein>
    <submittedName>
        <fullName evidence="12">General secretion pathway protein K</fullName>
    </submittedName>
</protein>
<dbReference type="GO" id="GO:0005886">
    <property type="term" value="C:plasma membrane"/>
    <property type="evidence" value="ECO:0007669"/>
    <property type="project" value="UniProtKB-SubCell"/>
</dbReference>
<accession>A0A562WSU0</accession>
<keyword evidence="6" id="KW-0812">Transmembrane</keyword>
<dbReference type="AlphaFoldDB" id="A0A562WSU0"/>
<gene>
    <name evidence="12" type="ORF">JN12_00144</name>
</gene>
<evidence type="ECO:0000256" key="2">
    <source>
        <dbReference type="ARBA" id="ARBA00007246"/>
    </source>
</evidence>
<dbReference type="GO" id="GO:0009306">
    <property type="term" value="P:protein secretion"/>
    <property type="evidence" value="ECO:0007669"/>
    <property type="project" value="InterPro"/>
</dbReference>
<dbReference type="Pfam" id="PF21687">
    <property type="entry name" value="T2SSK_1st"/>
    <property type="match status" value="1"/>
</dbReference>
<evidence type="ECO:0000256" key="7">
    <source>
        <dbReference type="ARBA" id="ARBA00022927"/>
    </source>
</evidence>
<feature type="domain" description="T2SS protein K first SAM-like" evidence="11">
    <location>
        <begin position="99"/>
        <end position="200"/>
    </location>
</feature>
<evidence type="ECO:0000259" key="10">
    <source>
        <dbReference type="Pfam" id="PF03934"/>
    </source>
</evidence>
<dbReference type="SUPFAM" id="SSF158544">
    <property type="entry name" value="GspK insert domain-like"/>
    <property type="match status" value="1"/>
</dbReference>
<reference evidence="12 13" key="1">
    <citation type="submission" date="2019-07" db="EMBL/GenBank/DDBJ databases">
        <title>Genomic Encyclopedia of Archaeal and Bacterial Type Strains, Phase II (KMG-II): from individual species to whole genera.</title>
        <authorList>
            <person name="Goeker M."/>
        </authorList>
    </citation>
    <scope>NUCLEOTIDE SEQUENCE [LARGE SCALE GENOMIC DNA]</scope>
    <source>
        <strain evidence="12 13">ATCC BAA-1139</strain>
    </source>
</reference>
<dbReference type="Pfam" id="PF03934">
    <property type="entry name" value="T2SSK"/>
    <property type="match status" value="1"/>
</dbReference>
<comment type="caution">
    <text evidence="12">The sequence shown here is derived from an EMBL/GenBank/DDBJ whole genome shotgun (WGS) entry which is preliminary data.</text>
</comment>
<dbReference type="InterPro" id="IPR038072">
    <property type="entry name" value="GspK_central_sf"/>
</dbReference>
<dbReference type="SUPFAM" id="SSF47781">
    <property type="entry name" value="RuvA domain 2-like"/>
    <property type="match status" value="1"/>
</dbReference>
<keyword evidence="4" id="KW-1003">Cell membrane</keyword>
<evidence type="ECO:0000313" key="13">
    <source>
        <dbReference type="Proteomes" id="UP000319449"/>
    </source>
</evidence>
<dbReference type="PANTHER" id="PTHR38831">
    <property type="entry name" value="TYPE II SECRETION SYSTEM PROTEIN K"/>
    <property type="match status" value="1"/>
</dbReference>
<comment type="similarity">
    <text evidence="2">Belongs to the GSP K family.</text>
</comment>
<dbReference type="InterPro" id="IPR005628">
    <property type="entry name" value="GspK"/>
</dbReference>
<evidence type="ECO:0000259" key="11">
    <source>
        <dbReference type="Pfam" id="PF21687"/>
    </source>
</evidence>
<evidence type="ECO:0000256" key="3">
    <source>
        <dbReference type="ARBA" id="ARBA00022448"/>
    </source>
</evidence>
<proteinExistence type="inferred from homology"/>
<evidence type="ECO:0000256" key="6">
    <source>
        <dbReference type="ARBA" id="ARBA00022692"/>
    </source>
</evidence>
<keyword evidence="13" id="KW-1185">Reference proteome</keyword>
<dbReference type="Proteomes" id="UP000319449">
    <property type="component" value="Unassembled WGS sequence"/>
</dbReference>
<organism evidence="12 13">
    <name type="scientific">Geobacter argillaceus</name>
    <dbReference type="NCBI Taxonomy" id="345631"/>
    <lineage>
        <taxon>Bacteria</taxon>
        <taxon>Pseudomonadati</taxon>
        <taxon>Thermodesulfobacteriota</taxon>
        <taxon>Desulfuromonadia</taxon>
        <taxon>Geobacterales</taxon>
        <taxon>Geobacteraceae</taxon>
        <taxon>Geobacter</taxon>
    </lineage>
</organism>
<evidence type="ECO:0000256" key="8">
    <source>
        <dbReference type="ARBA" id="ARBA00022989"/>
    </source>
</evidence>
<dbReference type="RefSeq" id="WP_145017370.1">
    <property type="nucleotide sequence ID" value="NZ_VLLN01000001.1"/>
</dbReference>
<dbReference type="Gene3D" id="1.10.40.60">
    <property type="entry name" value="EpsJ-like"/>
    <property type="match status" value="2"/>
</dbReference>
<dbReference type="PANTHER" id="PTHR38831:SF2">
    <property type="entry name" value="TYPE II SECRETION SYSTEM PROTEIN K"/>
    <property type="match status" value="1"/>
</dbReference>
<dbReference type="Gene3D" id="3.30.1300.30">
    <property type="entry name" value="GSPII I/J protein-like"/>
    <property type="match status" value="1"/>
</dbReference>
<keyword evidence="7" id="KW-0653">Protein transport</keyword>
<feature type="domain" description="T2SS protein K second SAM-like" evidence="10">
    <location>
        <begin position="210"/>
        <end position="264"/>
    </location>
</feature>
<evidence type="ECO:0000256" key="4">
    <source>
        <dbReference type="ARBA" id="ARBA00022475"/>
    </source>
</evidence>
<keyword evidence="8" id="KW-1133">Transmembrane helix</keyword>
<dbReference type="OrthoDB" id="5398238at2"/>
<evidence type="ECO:0000256" key="9">
    <source>
        <dbReference type="ARBA" id="ARBA00023136"/>
    </source>
</evidence>
<dbReference type="InterPro" id="IPR049179">
    <property type="entry name" value="T2SSK_SAM-like_2nd"/>
</dbReference>
<dbReference type="EMBL" id="VLLN01000001">
    <property type="protein sequence ID" value="TWJ33470.1"/>
    <property type="molecule type" value="Genomic_DNA"/>
</dbReference>
<dbReference type="NCBIfam" id="NF037980">
    <property type="entry name" value="T2SS_GspK"/>
    <property type="match status" value="1"/>
</dbReference>
<keyword evidence="5" id="KW-0997">Cell inner membrane</keyword>
<name>A0A562WSU0_9BACT</name>
<evidence type="ECO:0000256" key="5">
    <source>
        <dbReference type="ARBA" id="ARBA00022519"/>
    </source>
</evidence>
<evidence type="ECO:0000256" key="1">
    <source>
        <dbReference type="ARBA" id="ARBA00004533"/>
    </source>
</evidence>
<sequence>MKGERGFALVLALVITAILVALVTEFITEVYVDTSSRQYAVDAQQASLLAESGMTGSIKLLQRELGGQNYSSLQDRWATPLVLEEEKGSLRVTVEEENGKLSLNHVALPNGTFNEAYYGIAVRLLKKLGLSPDLCDTLADWVDENEEPHPGGAESAWYMARKPPYHAKNSRLETLEELALVKGFSGKTLEQLRPFVTVYADDPAAPAAPININTAPRELLLALDDRMTDALADSIIEYRKTTPFKSPAELTRVSGMETIATGLQTVLRTKGSVYRLRAEATVNGTIRVIEAVVRPTGPTVLYWREY</sequence>
<keyword evidence="3" id="KW-0813">Transport</keyword>
<dbReference type="InterPro" id="IPR049031">
    <property type="entry name" value="T2SSK_SAM-like_1st"/>
</dbReference>
<comment type="subcellular location">
    <subcellularLocation>
        <location evidence="1">Cell inner membrane</location>
    </subcellularLocation>
</comment>
<keyword evidence="9" id="KW-0472">Membrane</keyword>
<evidence type="ECO:0000313" key="12">
    <source>
        <dbReference type="EMBL" id="TWJ33470.1"/>
    </source>
</evidence>
<dbReference type="InterPro" id="IPR010994">
    <property type="entry name" value="RuvA_2-like"/>
</dbReference>